<dbReference type="PANTHER" id="PTHR21255">
    <property type="entry name" value="T-COMPLEX-ASSOCIATED-TESTIS-EXPRESSED 1/ DYNEIN LIGHT CHAIN"/>
    <property type="match status" value="1"/>
</dbReference>
<dbReference type="GO" id="GO:0045505">
    <property type="term" value="F:dynein intermediate chain binding"/>
    <property type="evidence" value="ECO:0007669"/>
    <property type="project" value="TreeGrafter"/>
</dbReference>
<accession>A0A8J6DYJ1</accession>
<evidence type="ECO:0000313" key="1">
    <source>
        <dbReference type="EMBL" id="KAG9392334.1"/>
    </source>
</evidence>
<evidence type="ECO:0000313" key="2">
    <source>
        <dbReference type="Proteomes" id="UP000717585"/>
    </source>
</evidence>
<dbReference type="EMBL" id="JAHDYR010000038">
    <property type="protein sequence ID" value="KAG9392334.1"/>
    <property type="molecule type" value="Genomic_DNA"/>
</dbReference>
<dbReference type="OrthoDB" id="10260741at2759"/>
<organism evidence="1 2">
    <name type="scientific">Carpediemonas membranifera</name>
    <dbReference type="NCBI Taxonomy" id="201153"/>
    <lineage>
        <taxon>Eukaryota</taxon>
        <taxon>Metamonada</taxon>
        <taxon>Carpediemonas-like organisms</taxon>
        <taxon>Carpediemonas</taxon>
    </lineage>
</organism>
<dbReference type="Proteomes" id="UP000717585">
    <property type="component" value="Unassembled WGS sequence"/>
</dbReference>
<comment type="caution">
    <text evidence="1">The sequence shown here is derived from an EMBL/GenBank/DDBJ whole genome shotgun (WGS) entry which is preliminary data.</text>
</comment>
<dbReference type="GO" id="GO:0007018">
    <property type="term" value="P:microtubule-based movement"/>
    <property type="evidence" value="ECO:0007669"/>
    <property type="project" value="TreeGrafter"/>
</dbReference>
<dbReference type="Pfam" id="PF03645">
    <property type="entry name" value="Tctex-1"/>
    <property type="match status" value="1"/>
</dbReference>
<dbReference type="Gene3D" id="3.30.1140.40">
    <property type="entry name" value="Tctex-1"/>
    <property type="match status" value="1"/>
</dbReference>
<dbReference type="InterPro" id="IPR005334">
    <property type="entry name" value="Tctex-1-like"/>
</dbReference>
<protein>
    <recommendedName>
        <fullName evidence="3">Tctex-1 family protein</fullName>
    </recommendedName>
</protein>
<dbReference type="GO" id="GO:0005737">
    <property type="term" value="C:cytoplasm"/>
    <property type="evidence" value="ECO:0007669"/>
    <property type="project" value="TreeGrafter"/>
</dbReference>
<gene>
    <name evidence="1" type="ORF">J8273_5324</name>
</gene>
<proteinExistence type="predicted"/>
<dbReference type="AlphaFoldDB" id="A0A8J6DYJ1"/>
<sequence length="134" mass="15211">MESEIEEQQSHIADQIVEEDGTVRPGWSGRFRADVGRAIMKKIVDEKIGTATYDSDNATSLVKVISDEVRAQMVALNLDRYKYGVNTVISERRSQGMHVSMRNFWDTKSDNAVTYHFSNESIMCLCTAFAAYIY</sequence>
<evidence type="ECO:0008006" key="3">
    <source>
        <dbReference type="Google" id="ProtNLM"/>
    </source>
</evidence>
<dbReference type="InterPro" id="IPR038586">
    <property type="entry name" value="Tctex-1-like_sf"/>
</dbReference>
<dbReference type="CDD" id="cd21459">
    <property type="entry name" value="DLC-like_TCTEX1D2"/>
    <property type="match status" value="1"/>
</dbReference>
<reference evidence="1" key="1">
    <citation type="submission" date="2021-05" db="EMBL/GenBank/DDBJ databases">
        <title>A free-living protist that lacks canonical eukaryotic 1 DNA replication and segregation systems.</title>
        <authorList>
            <person name="Salas-Leiva D.E."/>
            <person name="Tromer E.C."/>
            <person name="Curtis B.A."/>
            <person name="Jerlstrom-Hultqvist J."/>
            <person name="Kolisko M."/>
            <person name="Yi Z."/>
            <person name="Salas-Leiva J.S."/>
            <person name="Gallot-Lavallee L."/>
            <person name="Kops G.J.P.L."/>
            <person name="Archibald J.M."/>
            <person name="Simpson A.G.B."/>
            <person name="Roger A.J."/>
        </authorList>
    </citation>
    <scope>NUCLEOTIDE SEQUENCE</scope>
    <source>
        <strain evidence="1">BICM</strain>
    </source>
</reference>
<dbReference type="GO" id="GO:0005868">
    <property type="term" value="C:cytoplasmic dynein complex"/>
    <property type="evidence" value="ECO:0007669"/>
    <property type="project" value="TreeGrafter"/>
</dbReference>
<name>A0A8J6DYJ1_9EUKA</name>
<keyword evidence="2" id="KW-1185">Reference proteome</keyword>
<dbReference type="PANTHER" id="PTHR21255:SF7">
    <property type="entry name" value="DYNEIN LIGHT CHAIN TCTEX-TYPE PROTEIN 2B"/>
    <property type="match status" value="1"/>
</dbReference>